<gene>
    <name evidence="1" type="ORF">UU82_C0011G0002</name>
</gene>
<dbReference type="AlphaFoldDB" id="A0A0G0ZQ11"/>
<evidence type="ECO:0000313" key="1">
    <source>
        <dbReference type="EMBL" id="KKS24106.1"/>
    </source>
</evidence>
<comment type="caution">
    <text evidence="1">The sequence shown here is derived from an EMBL/GenBank/DDBJ whole genome shotgun (WGS) entry which is preliminary data.</text>
</comment>
<protein>
    <submittedName>
        <fullName evidence="1">Uncharacterized protein</fullName>
    </submittedName>
</protein>
<reference evidence="1 2" key="1">
    <citation type="journal article" date="2015" name="Nature">
        <title>rRNA introns, odd ribosomes, and small enigmatic genomes across a large radiation of phyla.</title>
        <authorList>
            <person name="Brown C.T."/>
            <person name="Hug L.A."/>
            <person name="Thomas B.C."/>
            <person name="Sharon I."/>
            <person name="Castelle C.J."/>
            <person name="Singh A."/>
            <person name="Wilkins M.J."/>
            <person name="Williams K.H."/>
            <person name="Banfield J.F."/>
        </authorList>
    </citation>
    <scope>NUCLEOTIDE SEQUENCE [LARGE SCALE GENOMIC DNA]</scope>
</reference>
<accession>A0A0G0ZQ11</accession>
<evidence type="ECO:0000313" key="2">
    <source>
        <dbReference type="Proteomes" id="UP000033949"/>
    </source>
</evidence>
<organism evidence="1 2">
    <name type="scientific">Candidatus Nomurabacteria bacterium GW2011_GWC2_41_8</name>
    <dbReference type="NCBI Taxonomy" id="1618755"/>
    <lineage>
        <taxon>Bacteria</taxon>
        <taxon>Candidatus Nomuraibacteriota</taxon>
    </lineage>
</organism>
<dbReference type="Proteomes" id="UP000033949">
    <property type="component" value="Unassembled WGS sequence"/>
</dbReference>
<proteinExistence type="predicted"/>
<name>A0A0G0ZQ11_9BACT</name>
<sequence>MPDAHPQEEWLSTPEYRTVDGIKFDLPSSLEWGATIVALYHHRNTKDPAQQVLLEEFKLSLVDSLKKYVMTGTRTTYDPRGNDFVEHNGNAFCFVQGVALAGENRSLKASMDTESIAWLGVGAREFMDAVKYVTDSTAYLWRLEKPNATQEVCALVLGVDVKSWFYISANGSTNIPWHARGVKIMPRATGPGVRVRA</sequence>
<dbReference type="EMBL" id="LCCC01000011">
    <property type="protein sequence ID" value="KKS24106.1"/>
    <property type="molecule type" value="Genomic_DNA"/>
</dbReference>